<sequence length="86" mass="9400">MGAFPAVALAPVALGWRSECNIEGLDVQVFIHGIGERSDHDGSACRVAWLDHKDLQSADASELQGRVDFLFTDSRSYVPFRGRHGS</sequence>
<dbReference type="Proteomes" id="UP000601435">
    <property type="component" value="Unassembled WGS sequence"/>
</dbReference>
<dbReference type="AlphaFoldDB" id="A0A812JM64"/>
<feature type="non-terminal residue" evidence="1">
    <location>
        <position position="86"/>
    </location>
</feature>
<keyword evidence="2" id="KW-1185">Reference proteome</keyword>
<comment type="caution">
    <text evidence="1">The sequence shown here is derived from an EMBL/GenBank/DDBJ whole genome shotgun (WGS) entry which is preliminary data.</text>
</comment>
<evidence type="ECO:0000313" key="1">
    <source>
        <dbReference type="EMBL" id="CAE7209834.1"/>
    </source>
</evidence>
<gene>
    <name evidence="1" type="primary">pkd2</name>
    <name evidence="1" type="ORF">SNEC2469_LOCUS2055</name>
</gene>
<reference evidence="1" key="1">
    <citation type="submission" date="2021-02" db="EMBL/GenBank/DDBJ databases">
        <authorList>
            <person name="Dougan E. K."/>
            <person name="Rhodes N."/>
            <person name="Thang M."/>
            <person name="Chan C."/>
        </authorList>
    </citation>
    <scope>NUCLEOTIDE SEQUENCE</scope>
</reference>
<name>A0A812JM64_9DINO</name>
<organism evidence="1 2">
    <name type="scientific">Symbiodinium necroappetens</name>
    <dbReference type="NCBI Taxonomy" id="1628268"/>
    <lineage>
        <taxon>Eukaryota</taxon>
        <taxon>Sar</taxon>
        <taxon>Alveolata</taxon>
        <taxon>Dinophyceae</taxon>
        <taxon>Suessiales</taxon>
        <taxon>Symbiodiniaceae</taxon>
        <taxon>Symbiodinium</taxon>
    </lineage>
</organism>
<evidence type="ECO:0000313" key="2">
    <source>
        <dbReference type="Proteomes" id="UP000601435"/>
    </source>
</evidence>
<accession>A0A812JM64</accession>
<protein>
    <submittedName>
        <fullName evidence="1">Pkd2 protein</fullName>
    </submittedName>
</protein>
<proteinExistence type="predicted"/>
<dbReference type="EMBL" id="CAJNJA010006404">
    <property type="protein sequence ID" value="CAE7209834.1"/>
    <property type="molecule type" value="Genomic_DNA"/>
</dbReference>